<evidence type="ECO:0000313" key="8">
    <source>
        <dbReference type="EMBL" id="KAF2315131.1"/>
    </source>
</evidence>
<evidence type="ECO:0000256" key="1">
    <source>
        <dbReference type="ARBA" id="ARBA00004123"/>
    </source>
</evidence>
<dbReference type="PROSITE" id="PS51005">
    <property type="entry name" value="NAC"/>
    <property type="match status" value="3"/>
</dbReference>
<feature type="region of interest" description="Disordered" evidence="6">
    <location>
        <begin position="97"/>
        <end position="116"/>
    </location>
</feature>
<keyword evidence="4" id="KW-0804">Transcription</keyword>
<comment type="subcellular location">
    <subcellularLocation>
        <location evidence="1">Nucleus</location>
    </subcellularLocation>
</comment>
<dbReference type="InterPro" id="IPR003441">
    <property type="entry name" value="NAC-dom"/>
</dbReference>
<feature type="domain" description="NAC" evidence="7">
    <location>
        <begin position="765"/>
        <end position="911"/>
    </location>
</feature>
<dbReference type="Pfam" id="PF02365">
    <property type="entry name" value="NAM"/>
    <property type="match status" value="3"/>
</dbReference>
<gene>
    <name evidence="8" type="ORF">GH714_038215</name>
</gene>
<protein>
    <recommendedName>
        <fullName evidence="7">NAC domain-containing protein</fullName>
    </recommendedName>
</protein>
<sequence length="911" mass="102486">MKRNFSDSMSVPATPEQSNPVVGYRFHPTDYELVNYFLKKKINDCNDDDSPITETKVCAVEPWDLPGLVHTSSEDQVWYFFCPRDYKYSGSRRSNRTTKAGYWKPTGKPRKVKNKRKEEIGTKRTLVFYLKDHPKPTRTKWIMHEYDLFVSDSAQGNFLLCKLKAKPDVKVGNGETSSVVSPCDLQNQKLNEMTTNSSSDECEPSNFFSDFEICNPNQLTTTSTYEQVEQNALVAFDHQNQNLNEVTSDSTNYEGESRYYLSSDQEDQNQNEMAAMSTYVNGNLSCPITSDFGSQNPNRKTDISASEEGEWSFPLPTPSDTLTHSTAATVDNNAAESTPLEVDTLQDFLKSLKTFLGLDEVDNHGSTLLSPMGSNESGFCTGFDRPELTGVGSEIGWVNEAVPLLMASSVQPKRSNPVGYRFHPTDQELVGYFLNRKILNPDHDEMPIAELKVCDYEPWDLPDKSKIKSNDQVCYYFFCPRDYKYASSRRSNRTTKAGYWKPTGKLRKVKGVCSKKPIGTKRSLVFYKKEHSKRIRTKWIMHEYELIPQGNFLVCKLKGKSEGSRSKGEPKLLAYASASESVITVNSSCGECDPSDHMGSDIEDHNLDEMTPISTYDQGEQNRLMALDFGNPNQSEVITNSAWDESELGYDLASEPEDQNPNEMTAMSTNERCKVNCQVISDTENQNADKKSDILVSEQVEWSPLATTPDCRNQNPLEKTNVSTSCSSLEINAAEAAFSEGLYFGWLHGRCGGAQCNPASEKMDSGIGYRFHPTDEELVNHYLRLKMLGYDHEVQEIPDVNVLDFEPWDASVVIKGRRPTGSCMSTIHLQLPNPEDFVLCKLKKKPDDSDDMPTLAEGDQSSTVVASASASGNNITEEDSQLQAYMESFNGIDETDFNLNYALQWPTYNYN</sequence>
<keyword evidence="2" id="KW-0805">Transcription regulation</keyword>
<dbReference type="EMBL" id="JAAGAX010000005">
    <property type="protein sequence ID" value="KAF2315131.1"/>
    <property type="molecule type" value="Genomic_DNA"/>
</dbReference>
<dbReference type="AlphaFoldDB" id="A0A6A6MN03"/>
<evidence type="ECO:0000256" key="6">
    <source>
        <dbReference type="SAM" id="MobiDB-lite"/>
    </source>
</evidence>
<dbReference type="PANTHER" id="PTHR31989">
    <property type="entry name" value="NAC DOMAIN-CONTAINING PROTEIN 82-RELATED"/>
    <property type="match status" value="1"/>
</dbReference>
<feature type="domain" description="NAC" evidence="7">
    <location>
        <begin position="20"/>
        <end position="166"/>
    </location>
</feature>
<feature type="region of interest" description="Disordered" evidence="6">
    <location>
        <begin position="290"/>
        <end position="310"/>
    </location>
</feature>
<reference evidence="8 9" key="1">
    <citation type="journal article" date="2020" name="Mol. Plant">
        <title>The Chromosome-Based Rubber Tree Genome Provides New Insights into Spurge Genome Evolution and Rubber Biosynthesis.</title>
        <authorList>
            <person name="Liu J."/>
            <person name="Shi C."/>
            <person name="Shi C.C."/>
            <person name="Li W."/>
            <person name="Zhang Q.J."/>
            <person name="Zhang Y."/>
            <person name="Li K."/>
            <person name="Lu H.F."/>
            <person name="Shi C."/>
            <person name="Zhu S.T."/>
            <person name="Xiao Z.Y."/>
            <person name="Nan H."/>
            <person name="Yue Y."/>
            <person name="Zhu X.G."/>
            <person name="Wu Y."/>
            <person name="Hong X.N."/>
            <person name="Fan G.Y."/>
            <person name="Tong Y."/>
            <person name="Zhang D."/>
            <person name="Mao C.L."/>
            <person name="Liu Y.L."/>
            <person name="Hao S.J."/>
            <person name="Liu W.Q."/>
            <person name="Lv M.Q."/>
            <person name="Zhang H.B."/>
            <person name="Liu Y."/>
            <person name="Hu-Tang G.R."/>
            <person name="Wang J.P."/>
            <person name="Wang J.H."/>
            <person name="Sun Y.H."/>
            <person name="Ni S.B."/>
            <person name="Chen W.B."/>
            <person name="Zhang X.C."/>
            <person name="Jiao Y.N."/>
            <person name="Eichler E.E."/>
            <person name="Li G.H."/>
            <person name="Liu X."/>
            <person name="Gao L.Z."/>
        </authorList>
    </citation>
    <scope>NUCLEOTIDE SEQUENCE [LARGE SCALE GENOMIC DNA]</scope>
    <source>
        <strain evidence="9">cv. GT1</strain>
        <tissue evidence="8">Leaf</tissue>
    </source>
</reference>
<dbReference type="Gene3D" id="2.170.150.80">
    <property type="entry name" value="NAC domain"/>
    <property type="match status" value="3"/>
</dbReference>
<feature type="domain" description="NAC" evidence="7">
    <location>
        <begin position="416"/>
        <end position="579"/>
    </location>
</feature>
<dbReference type="GO" id="GO:0005634">
    <property type="term" value="C:nucleus"/>
    <property type="evidence" value="ECO:0007669"/>
    <property type="project" value="UniProtKB-SubCell"/>
</dbReference>
<name>A0A6A6MN03_HEVBR</name>
<dbReference type="Proteomes" id="UP000467840">
    <property type="component" value="Chromosome 15"/>
</dbReference>
<evidence type="ECO:0000259" key="7">
    <source>
        <dbReference type="PROSITE" id="PS51005"/>
    </source>
</evidence>
<organism evidence="8 9">
    <name type="scientific">Hevea brasiliensis</name>
    <name type="common">Para rubber tree</name>
    <name type="synonym">Siphonia brasiliensis</name>
    <dbReference type="NCBI Taxonomy" id="3981"/>
    <lineage>
        <taxon>Eukaryota</taxon>
        <taxon>Viridiplantae</taxon>
        <taxon>Streptophyta</taxon>
        <taxon>Embryophyta</taxon>
        <taxon>Tracheophyta</taxon>
        <taxon>Spermatophyta</taxon>
        <taxon>Magnoliopsida</taxon>
        <taxon>eudicotyledons</taxon>
        <taxon>Gunneridae</taxon>
        <taxon>Pentapetalae</taxon>
        <taxon>rosids</taxon>
        <taxon>fabids</taxon>
        <taxon>Malpighiales</taxon>
        <taxon>Euphorbiaceae</taxon>
        <taxon>Crotonoideae</taxon>
        <taxon>Micrandreae</taxon>
        <taxon>Hevea</taxon>
    </lineage>
</organism>
<accession>A0A6A6MN03</accession>
<dbReference type="SUPFAM" id="SSF101941">
    <property type="entry name" value="NAC domain"/>
    <property type="match status" value="3"/>
</dbReference>
<evidence type="ECO:0000256" key="2">
    <source>
        <dbReference type="ARBA" id="ARBA00023015"/>
    </source>
</evidence>
<dbReference type="GO" id="GO:0003677">
    <property type="term" value="F:DNA binding"/>
    <property type="evidence" value="ECO:0007669"/>
    <property type="project" value="UniProtKB-KW"/>
</dbReference>
<keyword evidence="9" id="KW-1185">Reference proteome</keyword>
<comment type="caution">
    <text evidence="8">The sequence shown here is derived from an EMBL/GenBank/DDBJ whole genome shotgun (WGS) entry which is preliminary data.</text>
</comment>
<evidence type="ECO:0000256" key="3">
    <source>
        <dbReference type="ARBA" id="ARBA00023125"/>
    </source>
</evidence>
<evidence type="ECO:0000256" key="4">
    <source>
        <dbReference type="ARBA" id="ARBA00023163"/>
    </source>
</evidence>
<evidence type="ECO:0000313" key="9">
    <source>
        <dbReference type="Proteomes" id="UP000467840"/>
    </source>
</evidence>
<dbReference type="InterPro" id="IPR036093">
    <property type="entry name" value="NAC_dom_sf"/>
</dbReference>
<keyword evidence="3" id="KW-0238">DNA-binding</keyword>
<dbReference type="GO" id="GO:0006355">
    <property type="term" value="P:regulation of DNA-templated transcription"/>
    <property type="evidence" value="ECO:0007669"/>
    <property type="project" value="InterPro"/>
</dbReference>
<proteinExistence type="predicted"/>
<keyword evidence="5" id="KW-0539">Nucleus</keyword>
<evidence type="ECO:0000256" key="5">
    <source>
        <dbReference type="ARBA" id="ARBA00023242"/>
    </source>
</evidence>